<dbReference type="PANTHER" id="PTHR22930">
    <property type="match status" value="1"/>
</dbReference>
<dbReference type="PANTHER" id="PTHR22930:SF85">
    <property type="entry name" value="GH03217P-RELATED"/>
    <property type="match status" value="1"/>
</dbReference>
<accession>A0A3N4LFV3</accession>
<dbReference type="Proteomes" id="UP000267821">
    <property type="component" value="Unassembled WGS sequence"/>
</dbReference>
<feature type="non-terminal residue" evidence="9">
    <location>
        <position position="221"/>
    </location>
</feature>
<feature type="domain" description="DDE Tnp4" evidence="8">
    <location>
        <begin position="156"/>
        <end position="218"/>
    </location>
</feature>
<dbReference type="GO" id="GO:0046872">
    <property type="term" value="F:metal ion binding"/>
    <property type="evidence" value="ECO:0007669"/>
    <property type="project" value="UniProtKB-KW"/>
</dbReference>
<name>A0A3N4LFV3_9PEZI</name>
<evidence type="ECO:0000256" key="7">
    <source>
        <dbReference type="ARBA" id="ARBA00023242"/>
    </source>
</evidence>
<dbReference type="Pfam" id="PF13359">
    <property type="entry name" value="DDE_Tnp_4"/>
    <property type="match status" value="1"/>
</dbReference>
<evidence type="ECO:0000256" key="6">
    <source>
        <dbReference type="ARBA" id="ARBA00022801"/>
    </source>
</evidence>
<dbReference type="InterPro" id="IPR027806">
    <property type="entry name" value="HARBI1_dom"/>
</dbReference>
<dbReference type="InterPro" id="IPR045249">
    <property type="entry name" value="HARBI1-like"/>
</dbReference>
<keyword evidence="7" id="KW-0539">Nucleus</keyword>
<evidence type="ECO:0000256" key="2">
    <source>
        <dbReference type="ARBA" id="ARBA00004123"/>
    </source>
</evidence>
<dbReference type="AlphaFoldDB" id="A0A3N4LFV3"/>
<evidence type="ECO:0000256" key="5">
    <source>
        <dbReference type="ARBA" id="ARBA00022723"/>
    </source>
</evidence>
<dbReference type="GO" id="GO:0004518">
    <property type="term" value="F:nuclease activity"/>
    <property type="evidence" value="ECO:0007669"/>
    <property type="project" value="UniProtKB-KW"/>
</dbReference>
<evidence type="ECO:0000256" key="1">
    <source>
        <dbReference type="ARBA" id="ARBA00001968"/>
    </source>
</evidence>
<protein>
    <recommendedName>
        <fullName evidence="8">DDE Tnp4 domain-containing protein</fullName>
    </recommendedName>
</protein>
<comment type="cofactor">
    <cofactor evidence="1">
        <name>a divalent metal cation</name>
        <dbReference type="ChEBI" id="CHEBI:60240"/>
    </cofactor>
</comment>
<reference evidence="9 10" key="1">
    <citation type="journal article" date="2018" name="Nat. Ecol. Evol.">
        <title>Pezizomycetes genomes reveal the molecular basis of ectomycorrhizal truffle lifestyle.</title>
        <authorList>
            <person name="Murat C."/>
            <person name="Payen T."/>
            <person name="Noel B."/>
            <person name="Kuo A."/>
            <person name="Morin E."/>
            <person name="Chen J."/>
            <person name="Kohler A."/>
            <person name="Krizsan K."/>
            <person name="Balestrini R."/>
            <person name="Da Silva C."/>
            <person name="Montanini B."/>
            <person name="Hainaut M."/>
            <person name="Levati E."/>
            <person name="Barry K.W."/>
            <person name="Belfiori B."/>
            <person name="Cichocki N."/>
            <person name="Clum A."/>
            <person name="Dockter R.B."/>
            <person name="Fauchery L."/>
            <person name="Guy J."/>
            <person name="Iotti M."/>
            <person name="Le Tacon F."/>
            <person name="Lindquist E.A."/>
            <person name="Lipzen A."/>
            <person name="Malagnac F."/>
            <person name="Mello A."/>
            <person name="Molinier V."/>
            <person name="Miyauchi S."/>
            <person name="Poulain J."/>
            <person name="Riccioni C."/>
            <person name="Rubini A."/>
            <person name="Sitrit Y."/>
            <person name="Splivallo R."/>
            <person name="Traeger S."/>
            <person name="Wang M."/>
            <person name="Zifcakova L."/>
            <person name="Wipf D."/>
            <person name="Zambonelli A."/>
            <person name="Paolocci F."/>
            <person name="Nowrousian M."/>
            <person name="Ottonello S."/>
            <person name="Baldrian P."/>
            <person name="Spatafora J.W."/>
            <person name="Henrissat B."/>
            <person name="Nagy L.G."/>
            <person name="Aury J.M."/>
            <person name="Wincker P."/>
            <person name="Grigoriev I.V."/>
            <person name="Bonfante P."/>
            <person name="Martin F.M."/>
        </authorList>
    </citation>
    <scope>NUCLEOTIDE SEQUENCE [LARGE SCALE GENOMIC DNA]</scope>
    <source>
        <strain evidence="9 10">ATCC MYA-4762</strain>
    </source>
</reference>
<evidence type="ECO:0000259" key="8">
    <source>
        <dbReference type="Pfam" id="PF13359"/>
    </source>
</evidence>
<feature type="non-terminal residue" evidence="9">
    <location>
        <position position="1"/>
    </location>
</feature>
<evidence type="ECO:0000256" key="3">
    <source>
        <dbReference type="ARBA" id="ARBA00006958"/>
    </source>
</evidence>
<evidence type="ECO:0000256" key="4">
    <source>
        <dbReference type="ARBA" id="ARBA00022722"/>
    </source>
</evidence>
<keyword evidence="6" id="KW-0378">Hydrolase</keyword>
<dbReference type="GO" id="GO:0016787">
    <property type="term" value="F:hydrolase activity"/>
    <property type="evidence" value="ECO:0007669"/>
    <property type="project" value="UniProtKB-KW"/>
</dbReference>
<gene>
    <name evidence="9" type="ORF">L211DRAFT_755297</name>
</gene>
<dbReference type="STRING" id="1051890.A0A3N4LFV3"/>
<proteinExistence type="inferred from homology"/>
<organism evidence="9 10">
    <name type="scientific">Terfezia boudieri ATCC MYA-4762</name>
    <dbReference type="NCBI Taxonomy" id="1051890"/>
    <lineage>
        <taxon>Eukaryota</taxon>
        <taxon>Fungi</taxon>
        <taxon>Dikarya</taxon>
        <taxon>Ascomycota</taxon>
        <taxon>Pezizomycotina</taxon>
        <taxon>Pezizomycetes</taxon>
        <taxon>Pezizales</taxon>
        <taxon>Pezizaceae</taxon>
        <taxon>Terfezia</taxon>
    </lineage>
</organism>
<keyword evidence="10" id="KW-1185">Reference proteome</keyword>
<comment type="similarity">
    <text evidence="3">Belongs to the HARBI1 family.</text>
</comment>
<sequence>QLLRFLHETRYLQERKGISKTGAWYQDVVYCLPLNRFRHFFRMNPDSFLFILAKINNHAVFHNNSKKKQADPMLQLFVALRRMGSEGSVGAAVMSTSQLFGIGEGTVCLYTNRVCVALQSLFSEVVVWQTPEEKDAMRSRLHNAGFSIFSECIGIVDGTLIPFKWRPYPKENMAIQYRNYRKSRYGLQATVVCDDMARILFFHSTFPGSSHDARCFSPIKL</sequence>
<dbReference type="GO" id="GO:0005634">
    <property type="term" value="C:nucleus"/>
    <property type="evidence" value="ECO:0007669"/>
    <property type="project" value="UniProtKB-SubCell"/>
</dbReference>
<dbReference type="OrthoDB" id="5340790at2759"/>
<comment type="subcellular location">
    <subcellularLocation>
        <location evidence="2">Nucleus</location>
    </subcellularLocation>
</comment>
<keyword evidence="5" id="KW-0479">Metal-binding</keyword>
<keyword evidence="4" id="KW-0540">Nuclease</keyword>
<dbReference type="InParanoid" id="A0A3N4LFV3"/>
<evidence type="ECO:0000313" key="9">
    <source>
        <dbReference type="EMBL" id="RPB21763.1"/>
    </source>
</evidence>
<dbReference type="EMBL" id="ML121557">
    <property type="protein sequence ID" value="RPB21763.1"/>
    <property type="molecule type" value="Genomic_DNA"/>
</dbReference>
<evidence type="ECO:0000313" key="10">
    <source>
        <dbReference type="Proteomes" id="UP000267821"/>
    </source>
</evidence>